<dbReference type="STRING" id="3880.A0A072V3P0"/>
<evidence type="ECO:0000256" key="4">
    <source>
        <dbReference type="ARBA" id="ARBA00022790"/>
    </source>
</evidence>
<dbReference type="GO" id="GO:0010387">
    <property type="term" value="P:COP9 signalosome assembly"/>
    <property type="evidence" value="ECO:0007669"/>
    <property type="project" value="InterPro"/>
</dbReference>
<evidence type="ECO:0000256" key="3">
    <source>
        <dbReference type="ARBA" id="ARBA00022490"/>
    </source>
</evidence>
<dbReference type="Proteomes" id="UP000002051">
    <property type="component" value="Chromosome 2"/>
</dbReference>
<proteinExistence type="predicted"/>
<evidence type="ECO:0000256" key="2">
    <source>
        <dbReference type="ARBA" id="ARBA00004496"/>
    </source>
</evidence>
<keyword evidence="9" id="KW-1185">Reference proteome</keyword>
<evidence type="ECO:0000313" key="9">
    <source>
        <dbReference type="Proteomes" id="UP000002051"/>
    </source>
</evidence>
<evidence type="ECO:0000256" key="5">
    <source>
        <dbReference type="ARBA" id="ARBA00023242"/>
    </source>
</evidence>
<keyword evidence="5" id="KW-0539">Nucleus</keyword>
<dbReference type="PANTHER" id="PTHR13339">
    <property type="entry name" value="COP9 SIGNALOSOME COMPLEX SUBUNIT 8"/>
    <property type="match status" value="1"/>
</dbReference>
<reference evidence="8" key="3">
    <citation type="submission" date="2015-04" db="UniProtKB">
        <authorList>
            <consortium name="EnsemblPlants"/>
        </authorList>
    </citation>
    <scope>IDENTIFICATION</scope>
    <source>
        <strain evidence="8">cv. Jemalong A17</strain>
    </source>
</reference>
<organism evidence="7 9">
    <name type="scientific">Medicago truncatula</name>
    <name type="common">Barrel medic</name>
    <name type="synonym">Medicago tribuloides</name>
    <dbReference type="NCBI Taxonomy" id="3880"/>
    <lineage>
        <taxon>Eukaryota</taxon>
        <taxon>Viridiplantae</taxon>
        <taxon>Streptophyta</taxon>
        <taxon>Embryophyta</taxon>
        <taxon>Tracheophyta</taxon>
        <taxon>Spermatophyta</taxon>
        <taxon>Magnoliopsida</taxon>
        <taxon>eudicotyledons</taxon>
        <taxon>Gunneridae</taxon>
        <taxon>Pentapetalae</taxon>
        <taxon>rosids</taxon>
        <taxon>fabids</taxon>
        <taxon>Fabales</taxon>
        <taxon>Fabaceae</taxon>
        <taxon>Papilionoideae</taxon>
        <taxon>50 kb inversion clade</taxon>
        <taxon>NPAAA clade</taxon>
        <taxon>Hologalegina</taxon>
        <taxon>IRL clade</taxon>
        <taxon>Trifolieae</taxon>
        <taxon>Medicago</taxon>
    </lineage>
</organism>
<evidence type="ECO:0000313" key="7">
    <source>
        <dbReference type="EMBL" id="KEH36432.1"/>
    </source>
</evidence>
<dbReference type="PANTHER" id="PTHR13339:SF0">
    <property type="entry name" value="COP9 SIGNALOSOME COMPLEX SUBUNIT 8"/>
    <property type="match status" value="1"/>
</dbReference>
<keyword evidence="3" id="KW-0963">Cytoplasm</keyword>
<dbReference type="EnsemblPlants" id="KEH36432">
    <property type="protein sequence ID" value="KEH36432"/>
    <property type="gene ID" value="MTR_2g007855"/>
</dbReference>
<protein>
    <submittedName>
        <fullName evidence="7">COP9 signalosome complex subunit 8</fullName>
    </submittedName>
</protein>
<feature type="domain" description="CSN8/PSMD8/EIF3K" evidence="6">
    <location>
        <begin position="3"/>
        <end position="64"/>
    </location>
</feature>
<dbReference type="InterPro" id="IPR033205">
    <property type="entry name" value="COP9_CSN8"/>
</dbReference>
<comment type="subcellular location">
    <subcellularLocation>
        <location evidence="2">Cytoplasm</location>
    </subcellularLocation>
    <subcellularLocation>
        <location evidence="1">Nucleus</location>
    </subcellularLocation>
</comment>
<keyword evidence="4" id="KW-0736">Signalosome</keyword>
<reference evidence="7 9" key="2">
    <citation type="journal article" date="2014" name="BMC Genomics">
        <title>An improved genome release (version Mt4.0) for the model legume Medicago truncatula.</title>
        <authorList>
            <person name="Tang H."/>
            <person name="Krishnakumar V."/>
            <person name="Bidwell S."/>
            <person name="Rosen B."/>
            <person name="Chan A."/>
            <person name="Zhou S."/>
            <person name="Gentzbittel L."/>
            <person name="Childs K.L."/>
            <person name="Yandell M."/>
            <person name="Gundlach H."/>
            <person name="Mayer K.F."/>
            <person name="Schwartz D.C."/>
            <person name="Town C.D."/>
        </authorList>
    </citation>
    <scope>GENOME REANNOTATION</scope>
    <source>
        <strain evidence="7">A17</strain>
        <strain evidence="8 9">cv. Jemalong A17</strain>
    </source>
</reference>
<sequence>MLFPELYTKEIFQLFVSAYSTISVEDAALFLGMSEDGATSYVLQQGWTVDNASRMLTVKKQPVVSAET</sequence>
<dbReference type="OrthoDB" id="596361at2759"/>
<evidence type="ECO:0000259" key="6">
    <source>
        <dbReference type="Pfam" id="PF10075"/>
    </source>
</evidence>
<name>A0A072V3P0_MEDTR</name>
<dbReference type="EMBL" id="CM001218">
    <property type="protein sequence ID" value="KEH36432.1"/>
    <property type="molecule type" value="Genomic_DNA"/>
</dbReference>
<gene>
    <name evidence="8" type="primary">25485884</name>
    <name evidence="7" type="ordered locus">MTR_2g007855</name>
</gene>
<evidence type="ECO:0000313" key="8">
    <source>
        <dbReference type="EnsemblPlants" id="KEH36432"/>
    </source>
</evidence>
<dbReference type="InterPro" id="IPR033464">
    <property type="entry name" value="CSN8_PSD8_EIF3K"/>
</dbReference>
<dbReference type="GO" id="GO:0008180">
    <property type="term" value="C:COP9 signalosome"/>
    <property type="evidence" value="ECO:0007669"/>
    <property type="project" value="UniProtKB-KW"/>
</dbReference>
<dbReference type="KEGG" id="mtr:25485884"/>
<dbReference type="AlphaFoldDB" id="A0A072V3P0"/>
<evidence type="ECO:0000256" key="1">
    <source>
        <dbReference type="ARBA" id="ARBA00004123"/>
    </source>
</evidence>
<reference evidence="7 9" key="1">
    <citation type="journal article" date="2011" name="Nature">
        <title>The Medicago genome provides insight into the evolution of rhizobial symbioses.</title>
        <authorList>
            <person name="Young N.D."/>
            <person name="Debelle F."/>
            <person name="Oldroyd G.E."/>
            <person name="Geurts R."/>
            <person name="Cannon S.B."/>
            <person name="Udvardi M.K."/>
            <person name="Benedito V.A."/>
            <person name="Mayer K.F."/>
            <person name="Gouzy J."/>
            <person name="Schoof H."/>
            <person name="Van de Peer Y."/>
            <person name="Proost S."/>
            <person name="Cook D.R."/>
            <person name="Meyers B.C."/>
            <person name="Spannagl M."/>
            <person name="Cheung F."/>
            <person name="De Mita S."/>
            <person name="Krishnakumar V."/>
            <person name="Gundlach H."/>
            <person name="Zhou S."/>
            <person name="Mudge J."/>
            <person name="Bharti A.K."/>
            <person name="Murray J.D."/>
            <person name="Naoumkina M.A."/>
            <person name="Rosen B."/>
            <person name="Silverstein K.A."/>
            <person name="Tang H."/>
            <person name="Rombauts S."/>
            <person name="Zhao P.X."/>
            <person name="Zhou P."/>
            <person name="Barbe V."/>
            <person name="Bardou P."/>
            <person name="Bechner M."/>
            <person name="Bellec A."/>
            <person name="Berger A."/>
            <person name="Berges H."/>
            <person name="Bidwell S."/>
            <person name="Bisseling T."/>
            <person name="Choisne N."/>
            <person name="Couloux A."/>
            <person name="Denny R."/>
            <person name="Deshpande S."/>
            <person name="Dai X."/>
            <person name="Doyle J.J."/>
            <person name="Dudez A.M."/>
            <person name="Farmer A.D."/>
            <person name="Fouteau S."/>
            <person name="Franken C."/>
            <person name="Gibelin C."/>
            <person name="Gish J."/>
            <person name="Goldstein S."/>
            <person name="Gonzalez A.J."/>
            <person name="Green P.J."/>
            <person name="Hallab A."/>
            <person name="Hartog M."/>
            <person name="Hua A."/>
            <person name="Humphray S.J."/>
            <person name="Jeong D.H."/>
            <person name="Jing Y."/>
            <person name="Jocker A."/>
            <person name="Kenton S.M."/>
            <person name="Kim D.J."/>
            <person name="Klee K."/>
            <person name="Lai H."/>
            <person name="Lang C."/>
            <person name="Lin S."/>
            <person name="Macmil S.L."/>
            <person name="Magdelenat G."/>
            <person name="Matthews L."/>
            <person name="McCorrison J."/>
            <person name="Monaghan E.L."/>
            <person name="Mun J.H."/>
            <person name="Najar F.Z."/>
            <person name="Nicholson C."/>
            <person name="Noirot C."/>
            <person name="O'Bleness M."/>
            <person name="Paule C.R."/>
            <person name="Poulain J."/>
            <person name="Prion F."/>
            <person name="Qin B."/>
            <person name="Qu C."/>
            <person name="Retzel E.F."/>
            <person name="Riddle C."/>
            <person name="Sallet E."/>
            <person name="Samain S."/>
            <person name="Samson N."/>
            <person name="Sanders I."/>
            <person name="Saurat O."/>
            <person name="Scarpelli C."/>
            <person name="Schiex T."/>
            <person name="Segurens B."/>
            <person name="Severin A.J."/>
            <person name="Sherrier D.J."/>
            <person name="Shi R."/>
            <person name="Sims S."/>
            <person name="Singer S.R."/>
            <person name="Sinharoy S."/>
            <person name="Sterck L."/>
            <person name="Viollet A."/>
            <person name="Wang B.B."/>
            <person name="Wang K."/>
            <person name="Wang M."/>
            <person name="Wang X."/>
            <person name="Warfsmann J."/>
            <person name="Weissenbach J."/>
            <person name="White D.D."/>
            <person name="White J.D."/>
            <person name="Wiley G.B."/>
            <person name="Wincker P."/>
            <person name="Xing Y."/>
            <person name="Yang L."/>
            <person name="Yao Z."/>
            <person name="Ying F."/>
            <person name="Zhai J."/>
            <person name="Zhou L."/>
            <person name="Zuber A."/>
            <person name="Denarie J."/>
            <person name="Dixon R.A."/>
            <person name="May G.D."/>
            <person name="Schwartz D.C."/>
            <person name="Rogers J."/>
            <person name="Quetier F."/>
            <person name="Town C.D."/>
            <person name="Roe B.A."/>
        </authorList>
    </citation>
    <scope>NUCLEOTIDE SEQUENCE [LARGE SCALE GENOMIC DNA]</scope>
    <source>
        <strain evidence="7">A17</strain>
        <strain evidence="8 9">cv. Jemalong A17</strain>
    </source>
</reference>
<dbReference type="Pfam" id="PF10075">
    <property type="entry name" value="CSN8_PSD8_EIF3K"/>
    <property type="match status" value="1"/>
</dbReference>
<dbReference type="HOGENOM" id="CLU_2797728_0_0_1"/>
<accession>A0A072V3P0</accession>
<dbReference type="GO" id="GO:0000338">
    <property type="term" value="P:protein deneddylation"/>
    <property type="evidence" value="ECO:0007669"/>
    <property type="project" value="InterPro"/>
</dbReference>
<dbReference type="GO" id="GO:0005737">
    <property type="term" value="C:cytoplasm"/>
    <property type="evidence" value="ECO:0007669"/>
    <property type="project" value="UniProtKB-SubCell"/>
</dbReference>